<comment type="subcellular location">
    <subcellularLocation>
        <location evidence="1">Cytoplasm</location>
        <location evidence="1">Cytoskeleton</location>
    </subcellularLocation>
</comment>
<feature type="compositionally biased region" description="Basic and acidic residues" evidence="5">
    <location>
        <begin position="670"/>
        <end position="698"/>
    </location>
</feature>
<dbReference type="eggNOG" id="ENOG502R74U">
    <property type="taxonomic scope" value="Eukaryota"/>
</dbReference>
<dbReference type="InterPro" id="IPR005135">
    <property type="entry name" value="Endo/exonuclease/phosphatase"/>
</dbReference>
<feature type="compositionally biased region" description="Acidic residues" evidence="5">
    <location>
        <begin position="479"/>
        <end position="631"/>
    </location>
</feature>
<evidence type="ECO:0000256" key="5">
    <source>
        <dbReference type="SAM" id="MobiDB-lite"/>
    </source>
</evidence>
<evidence type="ECO:0000313" key="8">
    <source>
        <dbReference type="EnsemblMetazoa" id="Aqu2.1.41631_001"/>
    </source>
</evidence>
<accession>A0A1X7VML1</accession>
<dbReference type="PANTHER" id="PTHR14859">
    <property type="entry name" value="CALCOFLUOR WHITE HYPERSENSITIVE PROTEIN PRECURSOR"/>
    <property type="match status" value="1"/>
</dbReference>
<dbReference type="GO" id="GO:0006506">
    <property type="term" value="P:GPI anchor biosynthetic process"/>
    <property type="evidence" value="ECO:0007669"/>
    <property type="project" value="TreeGrafter"/>
</dbReference>
<dbReference type="GO" id="GO:0005856">
    <property type="term" value="C:cytoskeleton"/>
    <property type="evidence" value="ECO:0007669"/>
    <property type="project" value="UniProtKB-SubCell"/>
</dbReference>
<feature type="compositionally biased region" description="Polar residues" evidence="5">
    <location>
        <begin position="705"/>
        <end position="720"/>
    </location>
</feature>
<dbReference type="InParanoid" id="A0A1X7VML1"/>
<proteinExistence type="inferred from homology"/>
<dbReference type="InterPro" id="IPR027329">
    <property type="entry name" value="TPX2_C"/>
</dbReference>
<reference evidence="8" key="1">
    <citation type="submission" date="2017-05" db="UniProtKB">
        <authorList>
            <consortium name="EnsemblMetazoa"/>
        </authorList>
    </citation>
    <scope>IDENTIFICATION</scope>
</reference>
<feature type="compositionally biased region" description="Basic and acidic residues" evidence="5">
    <location>
        <begin position="397"/>
        <end position="428"/>
    </location>
</feature>
<feature type="compositionally biased region" description="Low complexity" evidence="5">
    <location>
        <begin position="735"/>
        <end position="744"/>
    </location>
</feature>
<dbReference type="GO" id="GO:0005783">
    <property type="term" value="C:endoplasmic reticulum"/>
    <property type="evidence" value="ECO:0007669"/>
    <property type="project" value="TreeGrafter"/>
</dbReference>
<feature type="compositionally biased region" description="Polar residues" evidence="5">
    <location>
        <begin position="875"/>
        <end position="890"/>
    </location>
</feature>
<protein>
    <recommendedName>
        <fullName evidence="9">Endonuclease/exonuclease/phosphatase domain-containing protein</fullName>
    </recommendedName>
</protein>
<dbReference type="InterPro" id="IPR036691">
    <property type="entry name" value="Endo/exonu/phosph_ase_sf"/>
</dbReference>
<dbReference type="InterPro" id="IPR051916">
    <property type="entry name" value="GPI-anchor_lipid_remodeler"/>
</dbReference>
<dbReference type="GO" id="GO:0016020">
    <property type="term" value="C:membrane"/>
    <property type="evidence" value="ECO:0007669"/>
    <property type="project" value="GOC"/>
</dbReference>
<feature type="domain" description="Endonuclease/exonuclease/phosphatase" evidence="6">
    <location>
        <begin position="198"/>
        <end position="376"/>
    </location>
</feature>
<dbReference type="OrthoDB" id="387657at2759"/>
<feature type="domain" description="TPX2 C-terminal" evidence="7">
    <location>
        <begin position="818"/>
        <end position="892"/>
    </location>
</feature>
<feature type="compositionally biased region" description="Basic residues" evidence="5">
    <location>
        <begin position="745"/>
        <end position="757"/>
    </location>
</feature>
<dbReference type="STRING" id="400682.A0A1X7VML1"/>
<dbReference type="Pfam" id="PF06886">
    <property type="entry name" value="TPX2"/>
    <property type="match status" value="1"/>
</dbReference>
<evidence type="ECO:0000256" key="2">
    <source>
        <dbReference type="ARBA" id="ARBA00005885"/>
    </source>
</evidence>
<dbReference type="Gene3D" id="3.60.10.10">
    <property type="entry name" value="Endonuclease/exonuclease/phosphatase"/>
    <property type="match status" value="1"/>
</dbReference>
<dbReference type="GO" id="GO:0003824">
    <property type="term" value="F:catalytic activity"/>
    <property type="evidence" value="ECO:0007669"/>
    <property type="project" value="InterPro"/>
</dbReference>
<feature type="region of interest" description="Disordered" evidence="5">
    <location>
        <begin position="842"/>
        <end position="920"/>
    </location>
</feature>
<evidence type="ECO:0000256" key="3">
    <source>
        <dbReference type="ARBA" id="ARBA00022490"/>
    </source>
</evidence>
<evidence type="ECO:0000256" key="1">
    <source>
        <dbReference type="ARBA" id="ARBA00004245"/>
    </source>
</evidence>
<evidence type="ECO:0000256" key="4">
    <source>
        <dbReference type="ARBA" id="ARBA00023212"/>
    </source>
</evidence>
<feature type="compositionally biased region" description="Low complexity" evidence="5">
    <location>
        <begin position="780"/>
        <end position="811"/>
    </location>
</feature>
<sequence>MASYGKDKALLIIIILFIVSVSICGKVKIGRTLGIEHYNCYGNVLGRVSLIPPANNTKLLKIIQKALRTDQAINITIINEMVNYYSTDGHTIKRILYQDKTLCYDPPIEIGRLLTLRYATMATSPASSLLSGIVTIDVDSHKNYYLHSHTQDNHESMSVYERWNFKRNYSKVSECEMCCTIVNQSDWLPVTIATFNIWNVNSTSEEDSKKRLHRLCKVISSIDIIGFQEVRNIMKKSKTISQIHQLHKSLPKHQFVYQPAMLMGLNPREEEGVAIFSRYPIVSTNTILLPWNRTDPSDFHQRVCLHCTIALPNDKKLEVFNTHLSLSEDAQMNSVKTIIKYVQDSDLKGDIIIMGDFNNEDSSTVIKYLDEKLSKLGFVDSTEEERRGGLWRKMSFDRDIDSGYDGRDEETVTREEDKNEVIVEKPVENVEIEEEDEDGGEREDEKMSEEEEEELMSLQPTEEDEEEPVTQEHFIEEGQSPEEEEREEPSPKEEEEEQEEEEGSPPQEEEEGQQEEEEEKVPSPQEEEEEASPPQEEEEGSPPQEEEEGQQEEEEEEKVPSPQEDEDLSPQQEEEEEEVPPPQEEEEEENEDLPPQQEEEGKVEEEVPPPQEEEEEGKVEDEGKVEEEEEGSSPQVDKEMVQSTQEEAEQEEEVVKLPSPEEDQQISESEGPHPHQDEQKQEEEESKKQEEESKKQELTQEEDTGSPQVKETQSIQTTFTIDIDVPANVSSEAATKSPPTQKIKTTPKTKASRKPSKKTTPISSNKENKKVVKAPTEVQPSKTTPTSSPSSSRGSPNVSSARKSSGKSSFKATVPKPFSFSLDRRIEKRGEYDKKIRLQREAMEERERLEKERREREEEIANKAHRKSLIHKPTPIQQYNPITVVPSSKPLTVPDPPNLLLGSRKRGSIKNGEGQLKEAL</sequence>
<dbReference type="Pfam" id="PF03372">
    <property type="entry name" value="Exo_endo_phos"/>
    <property type="match status" value="1"/>
</dbReference>
<keyword evidence="4" id="KW-0206">Cytoskeleton</keyword>
<evidence type="ECO:0000259" key="7">
    <source>
        <dbReference type="Pfam" id="PF06886"/>
    </source>
</evidence>
<feature type="compositionally biased region" description="Acidic residues" evidence="5">
    <location>
        <begin position="430"/>
        <end position="469"/>
    </location>
</feature>
<dbReference type="EnsemblMetazoa" id="Aqu2.1.41631_001">
    <property type="protein sequence ID" value="Aqu2.1.41631_001"/>
    <property type="gene ID" value="Aqu2.1.41631"/>
</dbReference>
<keyword evidence="3" id="KW-0963">Cytoplasm</keyword>
<evidence type="ECO:0000259" key="6">
    <source>
        <dbReference type="Pfam" id="PF03372"/>
    </source>
</evidence>
<organism evidence="8">
    <name type="scientific">Amphimedon queenslandica</name>
    <name type="common">Sponge</name>
    <dbReference type="NCBI Taxonomy" id="400682"/>
    <lineage>
        <taxon>Eukaryota</taxon>
        <taxon>Metazoa</taxon>
        <taxon>Porifera</taxon>
        <taxon>Demospongiae</taxon>
        <taxon>Heteroscleromorpha</taxon>
        <taxon>Haplosclerida</taxon>
        <taxon>Niphatidae</taxon>
        <taxon>Amphimedon</taxon>
    </lineage>
</organism>
<evidence type="ECO:0008006" key="9">
    <source>
        <dbReference type="Google" id="ProtNLM"/>
    </source>
</evidence>
<name>A0A1X7VML1_AMPQE</name>
<dbReference type="PANTHER" id="PTHR14859:SF16">
    <property type="entry name" value="ENDONUCLEASE_EXONUCLEASE_PHOSPHATASE DOMAIN-CONTAINING PROTEIN"/>
    <property type="match status" value="1"/>
</dbReference>
<dbReference type="AlphaFoldDB" id="A0A1X7VML1"/>
<feature type="region of interest" description="Disordered" evidence="5">
    <location>
        <begin position="397"/>
        <end position="830"/>
    </location>
</feature>
<dbReference type="SUPFAM" id="SSF56219">
    <property type="entry name" value="DNase I-like"/>
    <property type="match status" value="1"/>
</dbReference>
<comment type="similarity">
    <text evidence="2">Belongs to the TPX2 family.</text>
</comment>
<feature type="compositionally biased region" description="Basic and acidic residues" evidence="5">
    <location>
        <begin position="842"/>
        <end position="862"/>
    </location>
</feature>